<dbReference type="PROSITE" id="PS50011">
    <property type="entry name" value="PROTEIN_KINASE_DOM"/>
    <property type="match status" value="1"/>
</dbReference>
<dbReference type="Proteomes" id="UP000282211">
    <property type="component" value="Unassembled WGS sequence"/>
</dbReference>
<dbReference type="RefSeq" id="WP_233345481.1">
    <property type="nucleotide sequence ID" value="NZ_RBII01000001.1"/>
</dbReference>
<organism evidence="3 4">
    <name type="scientific">Litorimonas taeanensis</name>
    <dbReference type="NCBI Taxonomy" id="568099"/>
    <lineage>
        <taxon>Bacteria</taxon>
        <taxon>Pseudomonadati</taxon>
        <taxon>Pseudomonadota</taxon>
        <taxon>Alphaproteobacteria</taxon>
        <taxon>Maricaulales</taxon>
        <taxon>Robiginitomaculaceae</taxon>
    </lineage>
</organism>
<evidence type="ECO:0000313" key="4">
    <source>
        <dbReference type="Proteomes" id="UP000282211"/>
    </source>
</evidence>
<keyword evidence="4" id="KW-1185">Reference proteome</keyword>
<dbReference type="AlphaFoldDB" id="A0A420WM71"/>
<comment type="caution">
    <text evidence="3">The sequence shown here is derived from an EMBL/GenBank/DDBJ whole genome shotgun (WGS) entry which is preliminary data.</text>
</comment>
<comment type="similarity">
    <text evidence="1">Belongs to the protein kinase superfamily. ADCK protein kinase family.</text>
</comment>
<gene>
    <name evidence="3" type="ORF">DES40_1416</name>
</gene>
<dbReference type="EMBL" id="RBII01000001">
    <property type="protein sequence ID" value="RKQ72079.1"/>
    <property type="molecule type" value="Genomic_DNA"/>
</dbReference>
<evidence type="ECO:0000313" key="3">
    <source>
        <dbReference type="EMBL" id="RKQ72079.1"/>
    </source>
</evidence>
<evidence type="ECO:0000259" key="2">
    <source>
        <dbReference type="PROSITE" id="PS50011"/>
    </source>
</evidence>
<dbReference type="InterPro" id="IPR050154">
    <property type="entry name" value="UbiB_kinase"/>
</dbReference>
<dbReference type="InterPro" id="IPR011009">
    <property type="entry name" value="Kinase-like_dom_sf"/>
</dbReference>
<accession>A0A420WM71</accession>
<evidence type="ECO:0000256" key="1">
    <source>
        <dbReference type="ARBA" id="ARBA00009670"/>
    </source>
</evidence>
<sequence length="545" mass="60957">MMRRFLQNGLKPEEKIYLGNTLTYKRLMLKMIATFFRLLRTAWVLIRHDSLVPVEYAPLVPLPLRIIGFISRIFSIGNRKGNAGERFANALEDLGPAYIKFGQILSTRGDMFDAEFAEGLSRLKDKVPPFSMDKAEKTLAVEWGAPWSKHLKSLSQPVAAASVAQVHKGELHNGEIVAVKVLRPNIVQRMTKDMDAIALVASLAHTAIPKLRRLRPKAFVAEARRAVMLELDLRLEAAGQSELAEIAEETGLFRVPKIHWDLIGKNILVSEWIDGIALSSPDILAQPETIKQNLARQVIQSFLASTFEYGVFHADMHEGNLIVDNDGKLVLIDFGILGRLGDAEIRFEIDTLYGFLQRDYYKIAKVHFDIGYVPPHHKIEDFASALRAVGEPIFGKKAEDVSMAKVLMQLLEITELFDMEMQPQLILLQKTMMQAEGVARRLDPSFDMWEASRPIVEKAVRRELGPERYINDFLDGLDRTRKTLQTLPDATDNIAKLAKAWAEGEIDLSGVQQPEKPKSSILRPVAYLGAGAVIALGSAWAAGAF</sequence>
<dbReference type="Pfam" id="PF03109">
    <property type="entry name" value="ABC1"/>
    <property type="match status" value="1"/>
</dbReference>
<dbReference type="InParanoid" id="A0A420WM71"/>
<dbReference type="GO" id="GO:0004672">
    <property type="term" value="F:protein kinase activity"/>
    <property type="evidence" value="ECO:0007669"/>
    <property type="project" value="InterPro"/>
</dbReference>
<dbReference type="FunCoup" id="A0A420WM71">
    <property type="interactions" value="332"/>
</dbReference>
<reference evidence="3 4" key="1">
    <citation type="submission" date="2018-10" db="EMBL/GenBank/DDBJ databases">
        <title>Genomic Encyclopedia of Type Strains, Phase IV (KMG-IV): sequencing the most valuable type-strain genomes for metagenomic binning, comparative biology and taxonomic classification.</title>
        <authorList>
            <person name="Goeker M."/>
        </authorList>
    </citation>
    <scope>NUCLEOTIDE SEQUENCE [LARGE SCALE GENOMIC DNA]</scope>
    <source>
        <strain evidence="3 4">DSM 22008</strain>
    </source>
</reference>
<dbReference type="InterPro" id="IPR004147">
    <property type="entry name" value="ABC1_dom"/>
</dbReference>
<feature type="domain" description="Protein kinase" evidence="2">
    <location>
        <begin position="152"/>
        <end position="474"/>
    </location>
</feature>
<dbReference type="SUPFAM" id="SSF56112">
    <property type="entry name" value="Protein kinase-like (PK-like)"/>
    <property type="match status" value="1"/>
</dbReference>
<dbReference type="GO" id="GO:0005524">
    <property type="term" value="F:ATP binding"/>
    <property type="evidence" value="ECO:0007669"/>
    <property type="project" value="InterPro"/>
</dbReference>
<dbReference type="PANTHER" id="PTHR10566">
    <property type="entry name" value="CHAPERONE-ACTIVITY OF BC1 COMPLEX CABC1 -RELATED"/>
    <property type="match status" value="1"/>
</dbReference>
<dbReference type="PANTHER" id="PTHR10566:SF113">
    <property type="entry name" value="PROTEIN ACTIVITY OF BC1 COMPLEX KINASE 7, CHLOROPLASTIC"/>
    <property type="match status" value="1"/>
</dbReference>
<name>A0A420WM71_9PROT</name>
<proteinExistence type="inferred from homology"/>
<dbReference type="InterPro" id="IPR000719">
    <property type="entry name" value="Prot_kinase_dom"/>
</dbReference>
<protein>
    <submittedName>
        <fullName evidence="3">2-octaprenylphenol hydroxylase</fullName>
    </submittedName>
</protein>
<dbReference type="Gene3D" id="1.10.510.10">
    <property type="entry name" value="Transferase(Phosphotransferase) domain 1"/>
    <property type="match status" value="1"/>
</dbReference>